<feature type="region of interest" description="Disordered" evidence="5">
    <location>
        <begin position="155"/>
        <end position="217"/>
    </location>
</feature>
<keyword evidence="4" id="KW-0156">Chromatin regulator</keyword>
<gene>
    <name evidence="7" type="ORF">BIW11_04275</name>
</gene>
<evidence type="ECO:0000256" key="3">
    <source>
        <dbReference type="ARBA" id="ARBA00022833"/>
    </source>
</evidence>
<dbReference type="Pfam" id="PF00628">
    <property type="entry name" value="PHD"/>
    <property type="match status" value="1"/>
</dbReference>
<protein>
    <submittedName>
        <fullName evidence="7">Histone-lysine N-methyltransferase 2E-like</fullName>
    </submittedName>
</protein>
<dbReference type="AlphaFoldDB" id="A0A1V9X8J7"/>
<dbReference type="GO" id="GO:0008270">
    <property type="term" value="F:zinc ion binding"/>
    <property type="evidence" value="ECO:0007669"/>
    <property type="project" value="UniProtKB-KW"/>
</dbReference>
<comment type="caution">
    <text evidence="7">The sequence shown here is derived from an EMBL/GenBank/DDBJ whole genome shotgun (WGS) entry which is preliminary data.</text>
</comment>
<dbReference type="InterPro" id="IPR011011">
    <property type="entry name" value="Znf_FYVE_PHD"/>
</dbReference>
<dbReference type="GO" id="GO:0006355">
    <property type="term" value="P:regulation of DNA-templated transcription"/>
    <property type="evidence" value="ECO:0007669"/>
    <property type="project" value="TreeGrafter"/>
</dbReference>
<dbReference type="Proteomes" id="UP000192247">
    <property type="component" value="Unassembled WGS sequence"/>
</dbReference>
<dbReference type="PANTHER" id="PTHR46462">
    <property type="entry name" value="UPSET, ISOFORM A"/>
    <property type="match status" value="1"/>
</dbReference>
<dbReference type="InParanoid" id="A0A1V9X8J7"/>
<dbReference type="InterPro" id="IPR013083">
    <property type="entry name" value="Znf_RING/FYVE/PHD"/>
</dbReference>
<keyword evidence="2" id="KW-0863">Zinc-finger</keyword>
<dbReference type="GO" id="GO:0034967">
    <property type="term" value="C:Set3 complex"/>
    <property type="evidence" value="ECO:0007669"/>
    <property type="project" value="TreeGrafter"/>
</dbReference>
<dbReference type="InterPro" id="IPR019787">
    <property type="entry name" value="Znf_PHD-finger"/>
</dbReference>
<dbReference type="SUPFAM" id="SSF57903">
    <property type="entry name" value="FYVE/PHD zinc finger"/>
    <property type="match status" value="1"/>
</dbReference>
<keyword evidence="3" id="KW-0862">Zinc</keyword>
<evidence type="ECO:0000313" key="7">
    <source>
        <dbReference type="EMBL" id="OQR69859.1"/>
    </source>
</evidence>
<organism evidence="7 8">
    <name type="scientific">Tropilaelaps mercedesae</name>
    <dbReference type="NCBI Taxonomy" id="418985"/>
    <lineage>
        <taxon>Eukaryota</taxon>
        <taxon>Metazoa</taxon>
        <taxon>Ecdysozoa</taxon>
        <taxon>Arthropoda</taxon>
        <taxon>Chelicerata</taxon>
        <taxon>Arachnida</taxon>
        <taxon>Acari</taxon>
        <taxon>Parasitiformes</taxon>
        <taxon>Mesostigmata</taxon>
        <taxon>Gamasina</taxon>
        <taxon>Dermanyssoidea</taxon>
        <taxon>Laelapidae</taxon>
        <taxon>Tropilaelaps</taxon>
    </lineage>
</organism>
<evidence type="ECO:0000313" key="8">
    <source>
        <dbReference type="Proteomes" id="UP000192247"/>
    </source>
</evidence>
<evidence type="ECO:0000256" key="2">
    <source>
        <dbReference type="ARBA" id="ARBA00022771"/>
    </source>
</evidence>
<dbReference type="GO" id="GO:0070210">
    <property type="term" value="C:Rpd3L-Expanded complex"/>
    <property type="evidence" value="ECO:0007669"/>
    <property type="project" value="TreeGrafter"/>
</dbReference>
<dbReference type="GO" id="GO:0008168">
    <property type="term" value="F:methyltransferase activity"/>
    <property type="evidence" value="ECO:0007669"/>
    <property type="project" value="UniProtKB-KW"/>
</dbReference>
<evidence type="ECO:0000256" key="4">
    <source>
        <dbReference type="ARBA" id="ARBA00022853"/>
    </source>
</evidence>
<keyword evidence="8" id="KW-1185">Reference proteome</keyword>
<feature type="compositionally biased region" description="Acidic residues" evidence="5">
    <location>
        <begin position="257"/>
        <end position="266"/>
    </location>
</feature>
<feature type="region of interest" description="Disordered" evidence="5">
    <location>
        <begin position="378"/>
        <end position="400"/>
    </location>
</feature>
<evidence type="ECO:0000256" key="1">
    <source>
        <dbReference type="ARBA" id="ARBA00022723"/>
    </source>
</evidence>
<feature type="compositionally biased region" description="Low complexity" evidence="5">
    <location>
        <begin position="179"/>
        <end position="199"/>
    </location>
</feature>
<keyword evidence="1" id="KW-0479">Metal-binding</keyword>
<dbReference type="GO" id="GO:0032259">
    <property type="term" value="P:methylation"/>
    <property type="evidence" value="ECO:0007669"/>
    <property type="project" value="UniProtKB-KW"/>
</dbReference>
<name>A0A1V9X8J7_9ACAR</name>
<dbReference type="GO" id="GO:0006325">
    <property type="term" value="P:chromatin organization"/>
    <property type="evidence" value="ECO:0007669"/>
    <property type="project" value="UniProtKB-KW"/>
</dbReference>
<reference evidence="7 8" key="1">
    <citation type="journal article" date="2017" name="Gigascience">
        <title>Draft genome of the honey bee ectoparasitic mite, Tropilaelaps mercedesae, is shaped by the parasitic life history.</title>
        <authorList>
            <person name="Dong X."/>
            <person name="Armstrong S.D."/>
            <person name="Xia D."/>
            <person name="Makepeace B.L."/>
            <person name="Darby A.C."/>
            <person name="Kadowaki T."/>
        </authorList>
    </citation>
    <scope>NUCLEOTIDE SEQUENCE [LARGE SCALE GENOMIC DNA]</scope>
    <source>
        <strain evidence="7">Wuxi-XJTLU</strain>
    </source>
</reference>
<feature type="non-terminal residue" evidence="7">
    <location>
        <position position="400"/>
    </location>
</feature>
<keyword evidence="7" id="KW-0489">Methyltransferase</keyword>
<evidence type="ECO:0000256" key="5">
    <source>
        <dbReference type="SAM" id="MobiDB-lite"/>
    </source>
</evidence>
<feature type="compositionally biased region" description="Low complexity" evidence="5">
    <location>
        <begin position="68"/>
        <end position="82"/>
    </location>
</feature>
<feature type="domain" description="PHD-type" evidence="6">
    <location>
        <begin position="1"/>
        <end position="32"/>
    </location>
</feature>
<feature type="compositionally biased region" description="Basic and acidic residues" evidence="5">
    <location>
        <begin position="166"/>
        <end position="175"/>
    </location>
</feature>
<proteinExistence type="predicted"/>
<dbReference type="Gene3D" id="3.30.40.10">
    <property type="entry name" value="Zinc/RING finger domain, C3HC4 (zinc finger)"/>
    <property type="match status" value="1"/>
</dbReference>
<dbReference type="EMBL" id="MNPL01019573">
    <property type="protein sequence ID" value="OQR69859.1"/>
    <property type="molecule type" value="Genomic_DNA"/>
</dbReference>
<sequence>MICCDGCGVWQHVECMGLDKNHIPDSYFCELCLPRKVDRSRAKTLQIRKKDKLSPLRGGDNAETTDLSGMSSGVSPGTPPSGQTEDHSDDCQLLFVRSRSNRRVASAVIDHDFSTNGFLDVGMSELSSLPNGLAKKHLNRRLLKTKQKQLLKGLRGRGTSTGLKGKMKDIKEKNQRNLKSPLSSPHLSSGSTPTSPSKSVKVGKPQSRAGLKNGKLTAQRKLLAQGALAKLRSGGTAKGGSHGGKTLHHPQPSRHEDDDEMDDVADGEASHPVGGGVHRRKGQHHHDDRYEETLINQYTPEVQILTLRGNSAAQETLLRRILAMSSARPYRLCEMRESKGLVCTEELEPGYPVAEVRGRFMIMDQFSGNKRRAQPNVLFYSPTGRPLSQQKPGSSRDGGA</sequence>
<feature type="region of interest" description="Disordered" evidence="5">
    <location>
        <begin position="44"/>
        <end position="88"/>
    </location>
</feature>
<feature type="region of interest" description="Disordered" evidence="5">
    <location>
        <begin position="232"/>
        <end position="286"/>
    </location>
</feature>
<dbReference type="STRING" id="418985.A0A1V9X8J7"/>
<evidence type="ECO:0000259" key="6">
    <source>
        <dbReference type="Pfam" id="PF00628"/>
    </source>
</evidence>
<dbReference type="OrthoDB" id="6511965at2759"/>
<accession>A0A1V9X8J7</accession>
<dbReference type="PANTHER" id="PTHR46462:SF3">
    <property type="entry name" value="UPSET, ISOFORM A"/>
    <property type="match status" value="1"/>
</dbReference>
<keyword evidence="7" id="KW-0808">Transferase</keyword>
<dbReference type="CDD" id="cd15550">
    <property type="entry name" value="PHD_MLL5"/>
    <property type="match status" value="1"/>
</dbReference>